<dbReference type="GO" id="GO:0003677">
    <property type="term" value="F:DNA binding"/>
    <property type="evidence" value="ECO:0007669"/>
    <property type="project" value="UniProtKB-KW"/>
</dbReference>
<dbReference type="InterPro" id="IPR009061">
    <property type="entry name" value="DNA-bd_dom_put_sf"/>
</dbReference>
<keyword evidence="1" id="KW-0238">DNA-binding</keyword>
<accession>A0A6N9V879</accession>
<feature type="region of interest" description="Disordered" evidence="2">
    <location>
        <begin position="1"/>
        <end position="49"/>
    </location>
</feature>
<feature type="domain" description="HTH merR-type" evidence="3">
    <location>
        <begin position="52"/>
        <end position="121"/>
    </location>
</feature>
<dbReference type="EMBL" id="JAAGME010000381">
    <property type="protein sequence ID" value="NEB67279.1"/>
    <property type="molecule type" value="Genomic_DNA"/>
</dbReference>
<evidence type="ECO:0000256" key="1">
    <source>
        <dbReference type="ARBA" id="ARBA00023125"/>
    </source>
</evidence>
<dbReference type="InterPro" id="IPR000551">
    <property type="entry name" value="MerR-type_HTH_dom"/>
</dbReference>
<dbReference type="SUPFAM" id="SSF46955">
    <property type="entry name" value="Putative DNA-binding domain"/>
    <property type="match status" value="1"/>
</dbReference>
<evidence type="ECO:0000313" key="5">
    <source>
        <dbReference type="Proteomes" id="UP000471648"/>
    </source>
</evidence>
<dbReference type="Proteomes" id="UP000471648">
    <property type="component" value="Unassembled WGS sequence"/>
</dbReference>
<gene>
    <name evidence="4" type="ORF">G3I39_09485</name>
</gene>
<comment type="caution">
    <text evidence="4">The sequence shown here is derived from an EMBL/GenBank/DDBJ whole genome shotgun (WGS) entry which is preliminary data.</text>
</comment>
<dbReference type="Pfam" id="PF13411">
    <property type="entry name" value="MerR_1"/>
    <property type="match status" value="1"/>
</dbReference>
<dbReference type="PANTHER" id="PTHR30204">
    <property type="entry name" value="REDOX-CYCLING DRUG-SENSING TRANSCRIPTIONAL ACTIVATOR SOXR"/>
    <property type="match status" value="1"/>
</dbReference>
<dbReference type="AlphaFoldDB" id="A0A6N9V879"/>
<dbReference type="PANTHER" id="PTHR30204:SF93">
    <property type="entry name" value="HTH MERR-TYPE DOMAIN-CONTAINING PROTEIN"/>
    <property type="match status" value="1"/>
</dbReference>
<proteinExistence type="predicted"/>
<dbReference type="InterPro" id="IPR047057">
    <property type="entry name" value="MerR_fam"/>
</dbReference>
<reference evidence="4 5" key="1">
    <citation type="submission" date="2020-01" db="EMBL/GenBank/DDBJ databases">
        <title>Insect and environment-associated Actinomycetes.</title>
        <authorList>
            <person name="Currrie C."/>
            <person name="Chevrette M."/>
            <person name="Carlson C."/>
            <person name="Stubbendieck R."/>
            <person name="Wendt-Pienkowski E."/>
        </authorList>
    </citation>
    <scope>NUCLEOTIDE SEQUENCE [LARGE SCALE GENOMIC DNA]</scope>
    <source>
        <strain evidence="4 5">SID14438</strain>
    </source>
</reference>
<dbReference type="GO" id="GO:0003700">
    <property type="term" value="F:DNA-binding transcription factor activity"/>
    <property type="evidence" value="ECO:0007669"/>
    <property type="project" value="InterPro"/>
</dbReference>
<evidence type="ECO:0000313" key="4">
    <source>
        <dbReference type="EMBL" id="NEB67279.1"/>
    </source>
</evidence>
<evidence type="ECO:0000256" key="2">
    <source>
        <dbReference type="SAM" id="MobiDB-lite"/>
    </source>
</evidence>
<feature type="compositionally biased region" description="Polar residues" evidence="2">
    <location>
        <begin position="28"/>
        <end position="39"/>
    </location>
</feature>
<dbReference type="CDD" id="cd00592">
    <property type="entry name" value="HTH_MerR-like"/>
    <property type="match status" value="1"/>
</dbReference>
<sequence length="293" mass="31552">MVKSAVRAGPRRRRGWTAPRGGRGVNGASLSGTAPSSAPTKYGPSGKGPAVAWSTSQLAELAGTTLKTVRHYHRLGLLEEPARSANGYKRYGVTHLVRVMGIRRLTDLGVPLADIPSMEAADGRPEEILRALDAELAADIDRRQRMRREIAAVLEEGVSLGLPADFGAAAADLPRAQQSLLLAYSSILTPRAMALIREQYSRPRDEVAEEFENLPADAPEDVRRRLAGHLAAEARAQQEAHPFISDLDAASRRDGALARSVVAQALVAFYNGAQLDVLRRLHALLEPDGPAEP</sequence>
<dbReference type="PRINTS" id="PR00040">
    <property type="entry name" value="HTHMERR"/>
</dbReference>
<name>A0A6N9V879_STRMI</name>
<protein>
    <submittedName>
        <fullName evidence="4">MerR family transcriptional regulator</fullName>
    </submittedName>
</protein>
<dbReference type="SMART" id="SM00422">
    <property type="entry name" value="HTH_MERR"/>
    <property type="match status" value="1"/>
</dbReference>
<organism evidence="4 5">
    <name type="scientific">Streptomyces microflavus</name>
    <name type="common">Streptomyces lipmanii</name>
    <dbReference type="NCBI Taxonomy" id="1919"/>
    <lineage>
        <taxon>Bacteria</taxon>
        <taxon>Bacillati</taxon>
        <taxon>Actinomycetota</taxon>
        <taxon>Actinomycetes</taxon>
        <taxon>Kitasatosporales</taxon>
        <taxon>Streptomycetaceae</taxon>
        <taxon>Streptomyces</taxon>
    </lineage>
</organism>
<dbReference type="Gene3D" id="1.10.1660.10">
    <property type="match status" value="1"/>
</dbReference>
<dbReference type="PROSITE" id="PS50937">
    <property type="entry name" value="HTH_MERR_2"/>
    <property type="match status" value="1"/>
</dbReference>
<evidence type="ECO:0000259" key="3">
    <source>
        <dbReference type="PROSITE" id="PS50937"/>
    </source>
</evidence>